<dbReference type="AlphaFoldDB" id="A0A1A9VFH9"/>
<dbReference type="Proteomes" id="UP000078200">
    <property type="component" value="Unassembled WGS sequence"/>
</dbReference>
<evidence type="ECO:0000256" key="1">
    <source>
        <dbReference type="SAM" id="SignalP"/>
    </source>
</evidence>
<organism evidence="2 3">
    <name type="scientific">Glossina austeni</name>
    <name type="common">Savannah tsetse fly</name>
    <dbReference type="NCBI Taxonomy" id="7395"/>
    <lineage>
        <taxon>Eukaryota</taxon>
        <taxon>Metazoa</taxon>
        <taxon>Ecdysozoa</taxon>
        <taxon>Arthropoda</taxon>
        <taxon>Hexapoda</taxon>
        <taxon>Insecta</taxon>
        <taxon>Pterygota</taxon>
        <taxon>Neoptera</taxon>
        <taxon>Endopterygota</taxon>
        <taxon>Diptera</taxon>
        <taxon>Brachycera</taxon>
        <taxon>Muscomorpha</taxon>
        <taxon>Hippoboscoidea</taxon>
        <taxon>Glossinidae</taxon>
        <taxon>Glossina</taxon>
    </lineage>
</organism>
<dbReference type="VEuPathDB" id="VectorBase:GAUT035627"/>
<dbReference type="EnsemblMetazoa" id="GAUT035627-RA">
    <property type="protein sequence ID" value="GAUT035627-PA"/>
    <property type="gene ID" value="GAUT035627"/>
</dbReference>
<keyword evidence="1" id="KW-0732">Signal</keyword>
<feature type="chain" id="PRO_5008399334" evidence="1">
    <location>
        <begin position="22"/>
        <end position="151"/>
    </location>
</feature>
<evidence type="ECO:0000313" key="3">
    <source>
        <dbReference type="Proteomes" id="UP000078200"/>
    </source>
</evidence>
<reference evidence="2" key="1">
    <citation type="submission" date="2020-05" db="UniProtKB">
        <authorList>
            <consortium name="EnsemblMetazoa"/>
        </authorList>
    </citation>
    <scope>IDENTIFICATION</scope>
    <source>
        <strain evidence="2">TTRI</strain>
    </source>
</reference>
<name>A0A1A9VFH9_GLOAU</name>
<proteinExistence type="predicted"/>
<protein>
    <submittedName>
        <fullName evidence="2">Uncharacterized protein</fullName>
    </submittedName>
</protein>
<accession>A0A1A9VFH9</accession>
<evidence type="ECO:0000313" key="2">
    <source>
        <dbReference type="EnsemblMetazoa" id="GAUT035627-PA"/>
    </source>
</evidence>
<feature type="signal peptide" evidence="1">
    <location>
        <begin position="1"/>
        <end position="21"/>
    </location>
</feature>
<sequence length="151" mass="16861">MKYLVGIIFLILSPAIFNVLGLEETEFQQTKNRRGGSSSSKLLAFPRIGRRDPSMPSNLLNSEGENTAAVAIDLFYPDLTEEYGEYPKAEYKRASLRAFPRIGRSDAEIRKWTRLLALQQALDKRAGPSATTGVWFGPRLGKRSTGSDSYE</sequence>
<keyword evidence="3" id="KW-1185">Reference proteome</keyword>
<dbReference type="STRING" id="7395.A0A1A9VFH9"/>